<feature type="non-terminal residue" evidence="1">
    <location>
        <position position="1"/>
    </location>
</feature>
<protein>
    <submittedName>
        <fullName evidence="1">Uncharacterized protein</fullName>
    </submittedName>
</protein>
<evidence type="ECO:0000313" key="1">
    <source>
        <dbReference type="EMBL" id="MCI66791.1"/>
    </source>
</evidence>
<dbReference type="EMBL" id="LXQA010702355">
    <property type="protein sequence ID" value="MCI66791.1"/>
    <property type="molecule type" value="Genomic_DNA"/>
</dbReference>
<dbReference type="AlphaFoldDB" id="A0A392U046"/>
<accession>A0A392U046</accession>
<comment type="caution">
    <text evidence="1">The sequence shown here is derived from an EMBL/GenBank/DDBJ whole genome shotgun (WGS) entry which is preliminary data.</text>
</comment>
<sequence length="28" mass="3060">VGEYFLRAEFLVLMEVQTPVVGASCLTS</sequence>
<proteinExistence type="predicted"/>
<evidence type="ECO:0000313" key="2">
    <source>
        <dbReference type="Proteomes" id="UP000265520"/>
    </source>
</evidence>
<reference evidence="1 2" key="1">
    <citation type="journal article" date="2018" name="Front. Plant Sci.">
        <title>Red Clover (Trifolium pratense) and Zigzag Clover (T. medium) - A Picture of Genomic Similarities and Differences.</title>
        <authorList>
            <person name="Dluhosova J."/>
            <person name="Istvanek J."/>
            <person name="Nedelnik J."/>
            <person name="Repkova J."/>
        </authorList>
    </citation>
    <scope>NUCLEOTIDE SEQUENCE [LARGE SCALE GENOMIC DNA]</scope>
    <source>
        <strain evidence="2">cv. 10/8</strain>
        <tissue evidence="1">Leaf</tissue>
    </source>
</reference>
<name>A0A392U046_9FABA</name>
<keyword evidence="2" id="KW-1185">Reference proteome</keyword>
<dbReference type="Proteomes" id="UP000265520">
    <property type="component" value="Unassembled WGS sequence"/>
</dbReference>
<organism evidence="1 2">
    <name type="scientific">Trifolium medium</name>
    <dbReference type="NCBI Taxonomy" id="97028"/>
    <lineage>
        <taxon>Eukaryota</taxon>
        <taxon>Viridiplantae</taxon>
        <taxon>Streptophyta</taxon>
        <taxon>Embryophyta</taxon>
        <taxon>Tracheophyta</taxon>
        <taxon>Spermatophyta</taxon>
        <taxon>Magnoliopsida</taxon>
        <taxon>eudicotyledons</taxon>
        <taxon>Gunneridae</taxon>
        <taxon>Pentapetalae</taxon>
        <taxon>rosids</taxon>
        <taxon>fabids</taxon>
        <taxon>Fabales</taxon>
        <taxon>Fabaceae</taxon>
        <taxon>Papilionoideae</taxon>
        <taxon>50 kb inversion clade</taxon>
        <taxon>NPAAA clade</taxon>
        <taxon>Hologalegina</taxon>
        <taxon>IRL clade</taxon>
        <taxon>Trifolieae</taxon>
        <taxon>Trifolium</taxon>
    </lineage>
</organism>